<evidence type="ECO:0000259" key="5">
    <source>
        <dbReference type="PROSITE" id="PS51063"/>
    </source>
</evidence>
<dbReference type="Proteomes" id="UP000008207">
    <property type="component" value="Plasmid pMNOD02"/>
</dbReference>
<dbReference type="Pfam" id="PF13545">
    <property type="entry name" value="HTH_Crp_2"/>
    <property type="match status" value="1"/>
</dbReference>
<dbReference type="InterPro" id="IPR018490">
    <property type="entry name" value="cNMP-bd_dom_sf"/>
</dbReference>
<dbReference type="InterPro" id="IPR050397">
    <property type="entry name" value="Env_Response_Regulators"/>
</dbReference>
<keyword evidence="6" id="KW-0614">Plasmid</keyword>
<reference evidence="7" key="1">
    <citation type="submission" date="2009-01" db="EMBL/GenBank/DDBJ databases">
        <title>Complete sequence of plasmid 2 of Methylobacterium nodulans ORS 2060.</title>
        <authorList>
            <consortium name="US DOE Joint Genome Institute"/>
            <person name="Lucas S."/>
            <person name="Copeland A."/>
            <person name="Lapidus A."/>
            <person name="Glavina del Rio T."/>
            <person name="Dalin E."/>
            <person name="Tice H."/>
            <person name="Bruce D."/>
            <person name="Goodwin L."/>
            <person name="Pitluck S."/>
            <person name="Sims D."/>
            <person name="Brettin T."/>
            <person name="Detter J.C."/>
            <person name="Han C."/>
            <person name="Larimer F."/>
            <person name="Land M."/>
            <person name="Hauser L."/>
            <person name="Kyrpides N."/>
            <person name="Ivanova N."/>
            <person name="Marx C.J."/>
            <person name="Richardson P."/>
        </authorList>
    </citation>
    <scope>NUCLEOTIDE SEQUENCE [LARGE SCALE GENOMIC DNA]</scope>
    <source>
        <strain evidence="7">LMG 21967 / CNCM I-2342 / ORS 2060</strain>
        <plasmid evidence="7">Plasmid pMNOD02</plasmid>
    </source>
</reference>
<keyword evidence="1" id="KW-0805">Transcription regulation</keyword>
<evidence type="ECO:0000256" key="1">
    <source>
        <dbReference type="ARBA" id="ARBA00023015"/>
    </source>
</evidence>
<protein>
    <submittedName>
        <fullName evidence="6">Transcriptional regulator, Crp/Fnr family</fullName>
    </submittedName>
</protein>
<dbReference type="HOGENOM" id="CLU_075053_3_1_5"/>
<dbReference type="InterPro" id="IPR012318">
    <property type="entry name" value="HTH_CRP"/>
</dbReference>
<dbReference type="PANTHER" id="PTHR24567:SF28">
    <property type="entry name" value="LISTERIOLYSIN REGULATORY PROTEIN"/>
    <property type="match status" value="1"/>
</dbReference>
<proteinExistence type="predicted"/>
<evidence type="ECO:0000256" key="3">
    <source>
        <dbReference type="ARBA" id="ARBA00023163"/>
    </source>
</evidence>
<dbReference type="InterPro" id="IPR000595">
    <property type="entry name" value="cNMP-bd_dom"/>
</dbReference>
<dbReference type="PANTHER" id="PTHR24567">
    <property type="entry name" value="CRP FAMILY TRANSCRIPTIONAL REGULATORY PROTEIN"/>
    <property type="match status" value="1"/>
</dbReference>
<dbReference type="InterPro" id="IPR036390">
    <property type="entry name" value="WH_DNA-bd_sf"/>
</dbReference>
<dbReference type="Pfam" id="PF00027">
    <property type="entry name" value="cNMP_binding"/>
    <property type="match status" value="1"/>
</dbReference>
<keyword evidence="3" id="KW-0804">Transcription</keyword>
<dbReference type="GO" id="GO:0003700">
    <property type="term" value="F:DNA-binding transcription factor activity"/>
    <property type="evidence" value="ECO:0007669"/>
    <property type="project" value="TreeGrafter"/>
</dbReference>
<dbReference type="SUPFAM" id="SSF46785">
    <property type="entry name" value="Winged helix' DNA-binding domain"/>
    <property type="match status" value="1"/>
</dbReference>
<dbReference type="OrthoDB" id="3525895at2"/>
<dbReference type="InterPro" id="IPR036388">
    <property type="entry name" value="WH-like_DNA-bd_sf"/>
</dbReference>
<dbReference type="Gene3D" id="2.60.120.10">
    <property type="entry name" value="Jelly Rolls"/>
    <property type="match status" value="1"/>
</dbReference>
<dbReference type="GO" id="GO:0005829">
    <property type="term" value="C:cytosol"/>
    <property type="evidence" value="ECO:0007669"/>
    <property type="project" value="TreeGrafter"/>
</dbReference>
<dbReference type="CDD" id="cd00038">
    <property type="entry name" value="CAP_ED"/>
    <property type="match status" value="1"/>
</dbReference>
<sequence length="229" mass="24777">MDQAPRWTRPTMGTLFAGLEREPADALLDAATHRQFAEGTTLFHQGDAPSQLFQVSAGLVKLSRVNPEGEQTTLRFMGAGDLVGCVAVFQQSPFPATAIASKPTSVLCWGAAQILDLTRRYPAISANALKTVGDRAREMIDRVAELTDKGVEARIASVLLRLAGQVGRTCLAGVEIAYPVTRRDVAEMTGVTYFTVSRILGGWQRQGLVQLGRVRIIVMEPQRLAQIAG</sequence>
<dbReference type="Gene3D" id="1.10.10.10">
    <property type="entry name" value="Winged helix-like DNA-binding domain superfamily/Winged helix DNA-binding domain"/>
    <property type="match status" value="1"/>
</dbReference>
<organism evidence="6 7">
    <name type="scientific">Methylobacterium nodulans (strain LMG 21967 / CNCM I-2342 / ORS 2060)</name>
    <dbReference type="NCBI Taxonomy" id="460265"/>
    <lineage>
        <taxon>Bacteria</taxon>
        <taxon>Pseudomonadati</taxon>
        <taxon>Pseudomonadota</taxon>
        <taxon>Alphaproteobacteria</taxon>
        <taxon>Hyphomicrobiales</taxon>
        <taxon>Methylobacteriaceae</taxon>
        <taxon>Methylobacterium</taxon>
    </lineage>
</organism>
<evidence type="ECO:0000256" key="2">
    <source>
        <dbReference type="ARBA" id="ARBA00023125"/>
    </source>
</evidence>
<dbReference type="PROSITE" id="PS51063">
    <property type="entry name" value="HTH_CRP_2"/>
    <property type="match status" value="1"/>
</dbReference>
<feature type="domain" description="HTH crp-type" evidence="5">
    <location>
        <begin position="149"/>
        <end position="222"/>
    </location>
</feature>
<dbReference type="GO" id="GO:0003677">
    <property type="term" value="F:DNA binding"/>
    <property type="evidence" value="ECO:0007669"/>
    <property type="project" value="UniProtKB-KW"/>
</dbReference>
<dbReference type="SUPFAM" id="SSF51206">
    <property type="entry name" value="cAMP-binding domain-like"/>
    <property type="match status" value="1"/>
</dbReference>
<dbReference type="SMART" id="SM00419">
    <property type="entry name" value="HTH_CRP"/>
    <property type="match status" value="1"/>
</dbReference>
<name>B8IX54_METNO</name>
<dbReference type="PROSITE" id="PS50042">
    <property type="entry name" value="CNMP_BINDING_3"/>
    <property type="match status" value="1"/>
</dbReference>
<evidence type="ECO:0000313" key="6">
    <source>
        <dbReference type="EMBL" id="ACL63095.1"/>
    </source>
</evidence>
<dbReference type="SMART" id="SM00100">
    <property type="entry name" value="cNMP"/>
    <property type="match status" value="1"/>
</dbReference>
<dbReference type="EMBL" id="CP001351">
    <property type="protein sequence ID" value="ACL63095.1"/>
    <property type="molecule type" value="Genomic_DNA"/>
</dbReference>
<accession>B8IX54</accession>
<keyword evidence="2" id="KW-0238">DNA-binding</keyword>
<keyword evidence="7" id="KW-1185">Reference proteome</keyword>
<geneLocation type="plasmid" evidence="6 7">
    <name>pMNOD02</name>
</geneLocation>
<feature type="domain" description="Cyclic nucleotide-binding" evidence="4">
    <location>
        <begin position="15"/>
        <end position="100"/>
    </location>
</feature>
<dbReference type="KEGG" id="mno:Mnod_8112"/>
<evidence type="ECO:0000259" key="4">
    <source>
        <dbReference type="PROSITE" id="PS50042"/>
    </source>
</evidence>
<dbReference type="InterPro" id="IPR014710">
    <property type="entry name" value="RmlC-like_jellyroll"/>
</dbReference>
<evidence type="ECO:0000313" key="7">
    <source>
        <dbReference type="Proteomes" id="UP000008207"/>
    </source>
</evidence>
<gene>
    <name evidence="6" type="ordered locus">Mnod_8112</name>
</gene>
<dbReference type="AlphaFoldDB" id="B8IX54"/>